<dbReference type="EMBL" id="JAHRHJ020003813">
    <property type="protein sequence ID" value="KAH9288462.1"/>
    <property type="molecule type" value="Genomic_DNA"/>
</dbReference>
<dbReference type="SUPFAM" id="SSF74650">
    <property type="entry name" value="Galactose mutarotase-like"/>
    <property type="match status" value="1"/>
</dbReference>
<dbReference type="Gene3D" id="2.60.40.1180">
    <property type="entry name" value="Golgi alpha-mannosidase II"/>
    <property type="match status" value="1"/>
</dbReference>
<dbReference type="AlphaFoldDB" id="A0AA38F524"/>
<name>A0AA38F524_TAXCH</name>
<accession>A0AA38F524</accession>
<comment type="caution">
    <text evidence="2">The sequence shown here is derived from an EMBL/GenBank/DDBJ whole genome shotgun (WGS) entry which is preliminary data.</text>
</comment>
<dbReference type="Proteomes" id="UP000824469">
    <property type="component" value="Unassembled WGS sequence"/>
</dbReference>
<dbReference type="Pfam" id="PF07748">
    <property type="entry name" value="Glyco_hydro_38C"/>
    <property type="match status" value="1"/>
</dbReference>
<reference evidence="2 3" key="1">
    <citation type="journal article" date="2021" name="Nat. Plants">
        <title>The Taxus genome provides insights into paclitaxel biosynthesis.</title>
        <authorList>
            <person name="Xiong X."/>
            <person name="Gou J."/>
            <person name="Liao Q."/>
            <person name="Li Y."/>
            <person name="Zhou Q."/>
            <person name="Bi G."/>
            <person name="Li C."/>
            <person name="Du R."/>
            <person name="Wang X."/>
            <person name="Sun T."/>
            <person name="Guo L."/>
            <person name="Liang H."/>
            <person name="Lu P."/>
            <person name="Wu Y."/>
            <person name="Zhang Z."/>
            <person name="Ro D.K."/>
            <person name="Shang Y."/>
            <person name="Huang S."/>
            <person name="Yan J."/>
        </authorList>
    </citation>
    <scope>NUCLEOTIDE SEQUENCE [LARGE SCALE GENOMIC DNA]</scope>
    <source>
        <strain evidence="2">Ta-2019</strain>
    </source>
</reference>
<dbReference type="OMA" id="CINRTST"/>
<feature type="non-terminal residue" evidence="2">
    <location>
        <position position="372"/>
    </location>
</feature>
<dbReference type="GO" id="GO:0006013">
    <property type="term" value="P:mannose metabolic process"/>
    <property type="evidence" value="ECO:0007669"/>
    <property type="project" value="InterPro"/>
</dbReference>
<evidence type="ECO:0000313" key="3">
    <source>
        <dbReference type="Proteomes" id="UP000824469"/>
    </source>
</evidence>
<dbReference type="InterPro" id="IPR011682">
    <property type="entry name" value="Glyco_hydro_38_C"/>
</dbReference>
<dbReference type="PANTHER" id="PTHR11607">
    <property type="entry name" value="ALPHA-MANNOSIDASE"/>
    <property type="match status" value="1"/>
</dbReference>
<dbReference type="InterPro" id="IPR011013">
    <property type="entry name" value="Gal_mutarotase_sf_dom"/>
</dbReference>
<dbReference type="FunFam" id="2.70.98.30:FF:000003">
    <property type="entry name" value="Alpha-mannosidase"/>
    <property type="match status" value="1"/>
</dbReference>
<feature type="domain" description="Glycosyl hydrolase family 38 C-terminal" evidence="1">
    <location>
        <begin position="95"/>
        <end position="312"/>
    </location>
</feature>
<dbReference type="InterPro" id="IPR050843">
    <property type="entry name" value="Glycosyl_Hydrlase_38"/>
</dbReference>
<dbReference type="PANTHER" id="PTHR11607:SF3">
    <property type="entry name" value="LYSOSOMAL ALPHA-MANNOSIDASE"/>
    <property type="match status" value="1"/>
</dbReference>
<feature type="non-terminal residue" evidence="2">
    <location>
        <position position="1"/>
    </location>
</feature>
<protein>
    <recommendedName>
        <fullName evidence="1">Glycosyl hydrolase family 38 C-terminal domain-containing protein</fullName>
    </recommendedName>
</protein>
<dbReference type="InterPro" id="IPR013780">
    <property type="entry name" value="Glyco_hydro_b"/>
</dbReference>
<sequence>VSSSALEVLDSDGRKIQAQFVPIDPALRRVRDYYAAAFQETSVEVGPLFNLFFEISVPALGYVVYFIKATKSDASLTLAMKPQDFNGDIILDSTRIQMVFSNSSGMLKQIKDNEYGVSLRLQQSFCWYNGSDGNTGEEKIQASGAYVFRPNSSSCIQLGSRSEQAIQSVIQGDIVSEVRQKFSPWASQVVRLYKDAEDVEIDFLIGPIPIDDNLGKEVVTRFMTNISSDKEFFTDSNGRDFLKRVRNYRNEWELDVHEEIAGNYYPVNLGIYLKDNETDFSLLVDRSLGGSSIFDGELELMLHRRLLHDDRRGVAEALNETVCINRTSTCEGLTVQGKIYLNVGPVKKASKWRRTKGLKVALPLQISFATID</sequence>
<proteinExistence type="predicted"/>
<evidence type="ECO:0000259" key="1">
    <source>
        <dbReference type="Pfam" id="PF07748"/>
    </source>
</evidence>
<keyword evidence="3" id="KW-1185">Reference proteome</keyword>
<dbReference type="Gene3D" id="2.70.98.30">
    <property type="entry name" value="Golgi alpha-mannosidase II, domain 4"/>
    <property type="match status" value="1"/>
</dbReference>
<dbReference type="GO" id="GO:0004559">
    <property type="term" value="F:alpha-mannosidase activity"/>
    <property type="evidence" value="ECO:0007669"/>
    <property type="project" value="InterPro"/>
</dbReference>
<gene>
    <name evidence="2" type="ORF">KI387_032579</name>
</gene>
<evidence type="ECO:0000313" key="2">
    <source>
        <dbReference type="EMBL" id="KAH9288462.1"/>
    </source>
</evidence>
<organism evidence="2 3">
    <name type="scientific">Taxus chinensis</name>
    <name type="common">Chinese yew</name>
    <name type="synonym">Taxus wallichiana var. chinensis</name>
    <dbReference type="NCBI Taxonomy" id="29808"/>
    <lineage>
        <taxon>Eukaryota</taxon>
        <taxon>Viridiplantae</taxon>
        <taxon>Streptophyta</taxon>
        <taxon>Embryophyta</taxon>
        <taxon>Tracheophyta</taxon>
        <taxon>Spermatophyta</taxon>
        <taxon>Pinopsida</taxon>
        <taxon>Pinidae</taxon>
        <taxon>Conifers II</taxon>
        <taxon>Cupressales</taxon>
        <taxon>Taxaceae</taxon>
        <taxon>Taxus</taxon>
    </lineage>
</organism>
<dbReference type="GO" id="GO:0030246">
    <property type="term" value="F:carbohydrate binding"/>
    <property type="evidence" value="ECO:0007669"/>
    <property type="project" value="InterPro"/>
</dbReference>